<gene>
    <name evidence="8" type="ORF">GALL_330400</name>
</gene>
<evidence type="ECO:0000256" key="5">
    <source>
        <dbReference type="ARBA" id="ARBA00023136"/>
    </source>
</evidence>
<accession>A0A1J5QP27</accession>
<evidence type="ECO:0000256" key="6">
    <source>
        <dbReference type="SAM" id="Phobius"/>
    </source>
</evidence>
<sequence>MIALLAGVTGALVTVGVLAIAVGARRTTTPPMKRARRRRPARPTPVALRTGWARWRWPLALGAGAVVWVVSRWPVAGGIVSATLIGLPVLLGTTQVAARGIDRVEAIEEWTRRLADILLAGVGLEQGITTSLRTCPPPISPEVTALVARLSARWPTEQALRAFADDLNDAEADLVVAALVLASRRRGPGLARVLTAVAESVADDVAVRRKVEAERAKPRTTARAVTLITLGVVGAGALNGTYLAPYGDPIGQLVLAIIATGFIGCLAWMRALTLTPPEPRFLTGHDSRMGVGAR</sequence>
<dbReference type="InterPro" id="IPR018076">
    <property type="entry name" value="T2SS_GspF_dom"/>
</dbReference>
<dbReference type="AlphaFoldDB" id="A0A1J5QP27"/>
<proteinExistence type="predicted"/>
<feature type="transmembrane region" description="Helical" evidence="6">
    <location>
        <begin position="250"/>
        <end position="272"/>
    </location>
</feature>
<dbReference type="PANTHER" id="PTHR35007:SF3">
    <property type="entry name" value="POSSIBLE CONSERVED ALANINE RICH MEMBRANE PROTEIN"/>
    <property type="match status" value="1"/>
</dbReference>
<organism evidence="8">
    <name type="scientific">mine drainage metagenome</name>
    <dbReference type="NCBI Taxonomy" id="410659"/>
    <lineage>
        <taxon>unclassified sequences</taxon>
        <taxon>metagenomes</taxon>
        <taxon>ecological metagenomes</taxon>
    </lineage>
</organism>
<reference evidence="8" key="1">
    <citation type="submission" date="2016-10" db="EMBL/GenBank/DDBJ databases">
        <title>Sequence of Gallionella enrichment culture.</title>
        <authorList>
            <person name="Poehlein A."/>
            <person name="Muehling M."/>
            <person name="Daniel R."/>
        </authorList>
    </citation>
    <scope>NUCLEOTIDE SEQUENCE</scope>
</reference>
<comment type="subcellular location">
    <subcellularLocation>
        <location evidence="1">Cell membrane</location>
        <topology evidence="1">Multi-pass membrane protein</topology>
    </subcellularLocation>
</comment>
<feature type="transmembrane region" description="Helical" evidence="6">
    <location>
        <begin position="73"/>
        <end position="93"/>
    </location>
</feature>
<evidence type="ECO:0000256" key="3">
    <source>
        <dbReference type="ARBA" id="ARBA00022692"/>
    </source>
</evidence>
<protein>
    <submittedName>
        <fullName evidence="8">Bacterial type II secretion system protein F domain protein</fullName>
    </submittedName>
</protein>
<keyword evidence="5 6" id="KW-0472">Membrane</keyword>
<evidence type="ECO:0000313" key="8">
    <source>
        <dbReference type="EMBL" id="OIQ85146.1"/>
    </source>
</evidence>
<dbReference type="Pfam" id="PF00482">
    <property type="entry name" value="T2SSF"/>
    <property type="match status" value="1"/>
</dbReference>
<feature type="transmembrane region" description="Helical" evidence="6">
    <location>
        <begin position="224"/>
        <end position="244"/>
    </location>
</feature>
<dbReference type="GO" id="GO:0005886">
    <property type="term" value="C:plasma membrane"/>
    <property type="evidence" value="ECO:0007669"/>
    <property type="project" value="UniProtKB-SubCell"/>
</dbReference>
<evidence type="ECO:0000256" key="2">
    <source>
        <dbReference type="ARBA" id="ARBA00022475"/>
    </source>
</evidence>
<comment type="caution">
    <text evidence="8">The sequence shown here is derived from an EMBL/GenBank/DDBJ whole genome shotgun (WGS) entry which is preliminary data.</text>
</comment>
<evidence type="ECO:0000256" key="4">
    <source>
        <dbReference type="ARBA" id="ARBA00022989"/>
    </source>
</evidence>
<evidence type="ECO:0000256" key="1">
    <source>
        <dbReference type="ARBA" id="ARBA00004651"/>
    </source>
</evidence>
<dbReference type="EMBL" id="MLJW01000565">
    <property type="protein sequence ID" value="OIQ85146.1"/>
    <property type="molecule type" value="Genomic_DNA"/>
</dbReference>
<evidence type="ECO:0000259" key="7">
    <source>
        <dbReference type="Pfam" id="PF00482"/>
    </source>
</evidence>
<keyword evidence="3 6" id="KW-0812">Transmembrane</keyword>
<keyword evidence="4 6" id="KW-1133">Transmembrane helix</keyword>
<dbReference type="PANTHER" id="PTHR35007">
    <property type="entry name" value="INTEGRAL MEMBRANE PROTEIN-RELATED"/>
    <property type="match status" value="1"/>
</dbReference>
<name>A0A1J5QP27_9ZZZZ</name>
<feature type="domain" description="Type II secretion system protein GspF" evidence="7">
    <location>
        <begin position="110"/>
        <end position="234"/>
    </location>
</feature>
<keyword evidence="2" id="KW-1003">Cell membrane</keyword>